<gene>
    <name evidence="8" type="primary">Senp8</name>
    <name evidence="8" type="ORF">AK812_SmicGene10981</name>
</gene>
<dbReference type="GO" id="GO:0019784">
    <property type="term" value="F:deNEDDylase activity"/>
    <property type="evidence" value="ECO:0007669"/>
    <property type="project" value="InterPro"/>
</dbReference>
<dbReference type="GO" id="GO:0008234">
    <property type="term" value="F:cysteine-type peptidase activity"/>
    <property type="evidence" value="ECO:0007669"/>
    <property type="project" value="UniProtKB-KW"/>
</dbReference>
<keyword evidence="4" id="KW-0788">Thiol protease</keyword>
<dbReference type="GO" id="GO:0006508">
    <property type="term" value="P:proteolysis"/>
    <property type="evidence" value="ECO:0007669"/>
    <property type="project" value="UniProtKB-KW"/>
</dbReference>
<evidence type="ECO:0000256" key="6">
    <source>
        <dbReference type="SAM" id="MobiDB-lite"/>
    </source>
</evidence>
<feature type="domain" description="Ubiquitin-like protease family profile" evidence="7">
    <location>
        <begin position="123"/>
        <end position="291"/>
    </location>
</feature>
<dbReference type="InterPro" id="IPR011010">
    <property type="entry name" value="DNA_brk_join_enz"/>
</dbReference>
<dbReference type="PANTHER" id="PTHR46468">
    <property type="entry name" value="SENTRIN-SPECIFIC PROTEASE 8"/>
    <property type="match status" value="1"/>
</dbReference>
<proteinExistence type="inferred from homology"/>
<dbReference type="InterPro" id="IPR038765">
    <property type="entry name" value="Papain-like_cys_pep_sf"/>
</dbReference>
<dbReference type="GO" id="GO:0015074">
    <property type="term" value="P:DNA integration"/>
    <property type="evidence" value="ECO:0007669"/>
    <property type="project" value="InterPro"/>
</dbReference>
<dbReference type="PROSITE" id="PS50600">
    <property type="entry name" value="ULP_PROTEASE"/>
    <property type="match status" value="1"/>
</dbReference>
<reference evidence="8 9" key="1">
    <citation type="submission" date="2016-02" db="EMBL/GenBank/DDBJ databases">
        <title>Genome analysis of coral dinoflagellate symbionts highlights evolutionary adaptations to a symbiotic lifestyle.</title>
        <authorList>
            <person name="Aranda M."/>
            <person name="Li Y."/>
            <person name="Liew Y.J."/>
            <person name="Baumgarten S."/>
            <person name="Simakov O."/>
            <person name="Wilson M."/>
            <person name="Piel J."/>
            <person name="Ashoor H."/>
            <person name="Bougouffa S."/>
            <person name="Bajic V.B."/>
            <person name="Ryu T."/>
            <person name="Ravasi T."/>
            <person name="Bayer T."/>
            <person name="Micklem G."/>
            <person name="Kim H."/>
            <person name="Bhak J."/>
            <person name="Lajeunesse T.C."/>
            <person name="Voolstra C.R."/>
        </authorList>
    </citation>
    <scope>NUCLEOTIDE SEQUENCE [LARGE SCALE GENOMIC DNA]</scope>
    <source>
        <strain evidence="8 9">CCMP2467</strain>
    </source>
</reference>
<evidence type="ECO:0000256" key="4">
    <source>
        <dbReference type="ARBA" id="ARBA00022807"/>
    </source>
</evidence>
<dbReference type="GO" id="GO:0006310">
    <property type="term" value="P:DNA recombination"/>
    <property type="evidence" value="ECO:0007669"/>
    <property type="project" value="UniProtKB-KW"/>
</dbReference>
<dbReference type="PANTHER" id="PTHR46468:SF1">
    <property type="entry name" value="SENTRIN-SPECIFIC PROTEASE 8"/>
    <property type="match status" value="1"/>
</dbReference>
<name>A0A1Q9EEE7_SYMMI</name>
<dbReference type="SUPFAM" id="SSF56349">
    <property type="entry name" value="DNA breaking-rejoining enzymes"/>
    <property type="match status" value="1"/>
</dbReference>
<evidence type="ECO:0000256" key="1">
    <source>
        <dbReference type="ARBA" id="ARBA00005234"/>
    </source>
</evidence>
<sequence length="1602" mass="174081">MNLQVLFIPAQTPVQTDKPSVVTWADLLDDPSEMALQAVSSSSWQGQAHGYSSAPMSPEEFALFLRSQGNPPAVRVSKLAEDENRGRALQLPHAVVDRHPNQAPSTSGASRRPAMALVSWKSARVTRADLALLDPGNWLNDAVIGFWTEYLSTAPAPDGLGNPDVLIVDAASGNWMATEEDEEDVLEALTNLEAASKKMVLVPISDRTDRGESLYQGTHWALLALSLDGEDIHGAYYDSMGSSNLGQAGLLAKRISMGMAGRFQGLRQREAGKQGNACDCGVFSLLFAEALARGQDPADVSQGQATAMRSRMRETILKLAQKAAVDGDVGLTTDQAVAIIQKNERGRMNIVKADHRVQFFKASRKEASKKQDADSEVGDPSPDRPTTAGSSARKSSEKPGGSFFTRALRYATDQLTEWVGILGVRNASERLEDDIEEITVRIGALEVAIRGDLAAYPLPELSDLVRQLRARCIEEPSSAPGISSTTTQSATPSPLKQKVKLIFEEPGDNGQLQPDRPLPTLHLFLSSDGDDEQARLARAALVKIRPGGFLVILPVDERITEGLLNIVSEDGDPVVLDSEAQVEMETVRGRSLGTMTVVMADIPWEGVGAFTAVHPARGALAREVRVLPFNVGSTSGRPRTTSALSAAATWIRNVMDAETAAEYLTAEEFAGDEAVAEEEAPELEPVQASVTELLTRLQQLESRVGAGVAPTPAPGLGGPSLLRAPPAGGLDADGLARLRSLAGPAPKRVPKAAAAPPALRAGDTIHRETELEVLPAAEAEDPFAEATSENPLHQILAAQLEQTRLMMERLAPQRSLDSVAAALGSGSASGSGESSGVRGCMARDAFLRQVQDLERVADIAQTNALRELGLDSAEPNLLKLFVERRMPLANLKTLGYIASFAAEGWELGHRLQNRQLQGFAARLAMLCEQASLDGGRLQLAWLLGGFAEPPPAMWLNTRRSGVKPFSSLAHPSWIAGNIAYLRDLDYLETRMSNLGKDAQRRSSTEEADPEAAAASTWKPRRKPKAKALASACWMLTLLHAEPHEGWRFYAADLSDFYHSFRISKEGCLYDCIELGGSGSWAQTLGSFGLTLHPLSCSSNGASLLADLSGKTVARDLIGLAARRVVREWHISLTCFTDSPLKRPRRRTACMPAGVSGCEKETAADNRLARVAVWILATALSCGQYVSVQLPAGGCSCERGQHFSAAGARFDEVPRWLQQLLAGDWRSFDLVVEASCLKKIPARWLRFLLLLGGDIERNPGPRIAVKTPRGPLDLEQGFAPSTMHKMRKALEALELWLLEVAHLSLEQALSTNEGAELALRGFGLHLYAEGHPRYLLVYAITAIQNRCPSYRNRLSAAWQVDKKWQDIEPGECRPVLPAAAVRALLCVTALWGWLRWSGLVLVGFLAMLHPTEMVQLLRKDLVFPSDALGHTRALYVHLRKPKTQRFARRQHGKIDDPIAIRILEALFGQLAPHERLFAGSMHSFRKLWDAGLQFLGIPCRAIVKGATPGVLRGSGATFFYQATENVQWLAWRGRWARVRTLEYYLQEVAAQLLLTELGTQARYRIAAFDSACAGSTRDTSNERTNKAGSTRDTSNERTNKAEG</sequence>
<evidence type="ECO:0000256" key="3">
    <source>
        <dbReference type="ARBA" id="ARBA00022801"/>
    </source>
</evidence>
<feature type="region of interest" description="Disordered" evidence="6">
    <location>
        <begin position="476"/>
        <end position="495"/>
    </location>
</feature>
<comment type="caution">
    <text evidence="8">The sequence shown here is derived from an EMBL/GenBank/DDBJ whole genome shotgun (WGS) entry which is preliminary data.</text>
</comment>
<protein>
    <submittedName>
        <fullName evidence="8">Sentrin-specific protease 8</fullName>
    </submittedName>
</protein>
<dbReference type="Proteomes" id="UP000186817">
    <property type="component" value="Unassembled WGS sequence"/>
</dbReference>
<evidence type="ECO:0000256" key="2">
    <source>
        <dbReference type="ARBA" id="ARBA00022670"/>
    </source>
</evidence>
<comment type="similarity">
    <text evidence="1">Belongs to the peptidase C48 family.</text>
</comment>
<dbReference type="Gene3D" id="3.40.395.10">
    <property type="entry name" value="Adenoviral Proteinase, Chain A"/>
    <property type="match status" value="1"/>
</dbReference>
<feature type="compositionally biased region" description="Low complexity" evidence="6">
    <location>
        <begin position="483"/>
        <end position="494"/>
    </location>
</feature>
<evidence type="ECO:0000313" key="9">
    <source>
        <dbReference type="Proteomes" id="UP000186817"/>
    </source>
</evidence>
<feature type="region of interest" description="Disordered" evidence="6">
    <location>
        <begin position="706"/>
        <end position="728"/>
    </location>
</feature>
<organism evidence="8 9">
    <name type="scientific">Symbiodinium microadriaticum</name>
    <name type="common">Dinoflagellate</name>
    <name type="synonym">Zooxanthella microadriatica</name>
    <dbReference type="NCBI Taxonomy" id="2951"/>
    <lineage>
        <taxon>Eukaryota</taxon>
        <taxon>Sar</taxon>
        <taxon>Alveolata</taxon>
        <taxon>Dinophyceae</taxon>
        <taxon>Suessiales</taxon>
        <taxon>Symbiodiniaceae</taxon>
        <taxon>Symbiodinium</taxon>
    </lineage>
</organism>
<feature type="compositionally biased region" description="Basic and acidic residues" evidence="6">
    <location>
        <begin position="1592"/>
        <end position="1602"/>
    </location>
</feature>
<keyword evidence="5" id="KW-0233">DNA recombination</keyword>
<dbReference type="Gene3D" id="1.10.443.10">
    <property type="entry name" value="Intergrase catalytic core"/>
    <property type="match status" value="1"/>
</dbReference>
<dbReference type="GO" id="GO:0003677">
    <property type="term" value="F:DNA binding"/>
    <property type="evidence" value="ECO:0007669"/>
    <property type="project" value="InterPro"/>
</dbReference>
<keyword evidence="2 8" id="KW-0645">Protease</keyword>
<feature type="region of interest" description="Disordered" evidence="6">
    <location>
        <begin position="995"/>
        <end position="1019"/>
    </location>
</feature>
<dbReference type="EMBL" id="LSRX01000175">
    <property type="protein sequence ID" value="OLQ05800.1"/>
    <property type="molecule type" value="Genomic_DNA"/>
</dbReference>
<evidence type="ECO:0000256" key="5">
    <source>
        <dbReference type="ARBA" id="ARBA00023172"/>
    </source>
</evidence>
<keyword evidence="3" id="KW-0378">Hydrolase</keyword>
<dbReference type="Pfam" id="PF02902">
    <property type="entry name" value="Peptidase_C48"/>
    <property type="match status" value="1"/>
</dbReference>
<feature type="region of interest" description="Disordered" evidence="6">
    <location>
        <begin position="363"/>
        <end position="400"/>
    </location>
</feature>
<dbReference type="InterPro" id="IPR013762">
    <property type="entry name" value="Integrase-like_cat_sf"/>
</dbReference>
<feature type="region of interest" description="Disordered" evidence="6">
    <location>
        <begin position="1573"/>
        <end position="1602"/>
    </location>
</feature>
<dbReference type="GO" id="GO:0000338">
    <property type="term" value="P:protein deneddylation"/>
    <property type="evidence" value="ECO:0007669"/>
    <property type="project" value="TreeGrafter"/>
</dbReference>
<accession>A0A1Q9EEE7</accession>
<evidence type="ECO:0000313" key="8">
    <source>
        <dbReference type="EMBL" id="OLQ05800.1"/>
    </source>
</evidence>
<keyword evidence="9" id="KW-1185">Reference proteome</keyword>
<dbReference type="OrthoDB" id="425393at2759"/>
<feature type="compositionally biased region" description="Basic and acidic residues" evidence="6">
    <location>
        <begin position="363"/>
        <end position="373"/>
    </location>
</feature>
<dbReference type="InterPro" id="IPR044613">
    <property type="entry name" value="Nep1/2-like"/>
</dbReference>
<dbReference type="SUPFAM" id="SSF54001">
    <property type="entry name" value="Cysteine proteinases"/>
    <property type="match status" value="1"/>
</dbReference>
<evidence type="ECO:0000259" key="7">
    <source>
        <dbReference type="PROSITE" id="PS50600"/>
    </source>
</evidence>
<dbReference type="InterPro" id="IPR003653">
    <property type="entry name" value="Peptidase_C48_C"/>
</dbReference>